<evidence type="ECO:0000313" key="2">
    <source>
        <dbReference type="EMBL" id="KAB0875033.1"/>
    </source>
</evidence>
<comment type="caution">
    <text evidence="3">The sequence shown here is derived from an EMBL/GenBank/DDBJ whole genome shotgun (WGS) entry which is preliminary data.</text>
</comment>
<gene>
    <name evidence="4" type="ORF">B7T07_00175</name>
    <name evidence="2" type="ORF">FZI38_21965</name>
    <name evidence="3" type="ORF">HRR37_06790</name>
</gene>
<dbReference type="EMBL" id="WAGF01000027">
    <property type="protein sequence ID" value="KAB0875033.1"/>
    <property type="molecule type" value="Genomic_DNA"/>
</dbReference>
<keyword evidence="1" id="KW-1133">Transmembrane helix</keyword>
<dbReference type="KEGG" id="csj:CSK29544_00704"/>
<sequence>MSNMENDKKNYDYMADPKLSDKWKFRFKFIEDHGYPAVLVPTPAWRDALKKMSIKERLTVSLNFITYFFSFIYLAILGLWKKSIICVLAIFVVAIISDLLNMRSLIYIVPFYFACRTNVWYYDLKVKGKHDWSL</sequence>
<name>A0A2S9U9Y1_CROSK</name>
<dbReference type="GeneID" id="56732396"/>
<reference evidence="2 6" key="2">
    <citation type="submission" date="2019-09" db="EMBL/GenBank/DDBJ databases">
        <title>Prevalence, distribution, and phylogeny of type two toxin-antitoxin genes possessed by Cronobacter species where C. sakazakii homologs follow sequence type lineages.</title>
        <authorList>
            <person name="Finkelstein S."/>
            <person name="Negrete F."/>
            <person name="Jang H."/>
            <person name="Gopinath G.R."/>
            <person name="Tall B.D."/>
        </authorList>
    </citation>
    <scope>NUCLEOTIDE SEQUENCE [LARGE SCALE GENOMIC DNA]</scope>
    <source>
        <strain evidence="2 6">MOD1_Comp4</strain>
    </source>
</reference>
<dbReference type="EMBL" id="JABTXY010000023">
    <property type="protein sequence ID" value="NYV42096.1"/>
    <property type="molecule type" value="Genomic_DNA"/>
</dbReference>
<evidence type="ECO:0000256" key="1">
    <source>
        <dbReference type="SAM" id="Phobius"/>
    </source>
</evidence>
<dbReference type="EMBL" id="NCTU01000001">
    <property type="protein sequence ID" value="PUW07786.1"/>
    <property type="molecule type" value="Genomic_DNA"/>
</dbReference>
<protein>
    <submittedName>
        <fullName evidence="3">DUF2628 domain-containing protein</fullName>
    </submittedName>
</protein>
<dbReference type="InterPro" id="IPR024399">
    <property type="entry name" value="DUF2628"/>
</dbReference>
<dbReference type="Proteomes" id="UP000548673">
    <property type="component" value="Unassembled WGS sequence"/>
</dbReference>
<evidence type="ECO:0000313" key="5">
    <source>
        <dbReference type="Proteomes" id="UP000244856"/>
    </source>
</evidence>
<dbReference type="Pfam" id="PF10947">
    <property type="entry name" value="DUF2628"/>
    <property type="match status" value="1"/>
</dbReference>
<keyword evidence="1" id="KW-0472">Membrane</keyword>
<evidence type="ECO:0000313" key="6">
    <source>
        <dbReference type="Proteomes" id="UP000439917"/>
    </source>
</evidence>
<organism evidence="3 7">
    <name type="scientific">Cronobacter sakazakii</name>
    <name type="common">Enterobacter sakazakii</name>
    <dbReference type="NCBI Taxonomy" id="28141"/>
    <lineage>
        <taxon>Bacteria</taxon>
        <taxon>Pseudomonadati</taxon>
        <taxon>Pseudomonadota</taxon>
        <taxon>Gammaproteobacteria</taxon>
        <taxon>Enterobacterales</taxon>
        <taxon>Enterobacteriaceae</taxon>
        <taxon>Cronobacter</taxon>
    </lineage>
</organism>
<feature type="transmembrane region" description="Helical" evidence="1">
    <location>
        <begin position="82"/>
        <end position="100"/>
    </location>
</feature>
<keyword evidence="1" id="KW-0812">Transmembrane</keyword>
<dbReference type="STRING" id="28141.CSK29544_00704"/>
<dbReference type="AlphaFoldDB" id="A0A2S9U9Y1"/>
<dbReference type="Proteomes" id="UP000244856">
    <property type="component" value="Unassembled WGS sequence"/>
</dbReference>
<dbReference type="Proteomes" id="UP000439917">
    <property type="component" value="Unassembled WGS sequence"/>
</dbReference>
<reference evidence="4 5" key="1">
    <citation type="submission" date="2017-04" db="EMBL/GenBank/DDBJ databases">
        <title>Cronobacter sakazakii, ST83 Lineage Isolates.</title>
        <authorList>
            <person name="Chase H."/>
            <person name="Tall B."/>
            <person name="Gopinath G."/>
            <person name="Lehner A."/>
        </authorList>
    </citation>
    <scope>NUCLEOTIDE SEQUENCE [LARGE SCALE GENOMIC DNA]</scope>
    <source>
        <strain evidence="4 5">MOD1_Comp15</strain>
    </source>
</reference>
<feature type="transmembrane region" description="Helical" evidence="1">
    <location>
        <begin position="58"/>
        <end position="76"/>
    </location>
</feature>
<accession>A0A2S9U9Y1</accession>
<dbReference type="RefSeq" id="WP_004388413.1">
    <property type="nucleotide sequence ID" value="NZ_CAWNSY010000079.1"/>
</dbReference>
<evidence type="ECO:0000313" key="3">
    <source>
        <dbReference type="EMBL" id="NYV42096.1"/>
    </source>
</evidence>
<reference evidence="3 7" key="3">
    <citation type="submission" date="2020-05" db="EMBL/GenBank/DDBJ databases">
        <title>The draft genome of Cronobacter sakazakii strain 145005.</title>
        <authorList>
            <person name="Yang J."/>
            <person name="Liu L."/>
            <person name="Feng Y."/>
            <person name="Zong Z."/>
        </authorList>
    </citation>
    <scope>NUCLEOTIDE SEQUENCE [LARGE SCALE GENOMIC DNA]</scope>
    <source>
        <strain evidence="3 7">145005</strain>
    </source>
</reference>
<evidence type="ECO:0000313" key="4">
    <source>
        <dbReference type="EMBL" id="PUW07786.1"/>
    </source>
</evidence>
<evidence type="ECO:0000313" key="7">
    <source>
        <dbReference type="Proteomes" id="UP000548673"/>
    </source>
</evidence>
<proteinExistence type="predicted"/>